<dbReference type="InterPro" id="IPR013096">
    <property type="entry name" value="Cupin_2"/>
</dbReference>
<dbReference type="OrthoDB" id="9814751at2"/>
<dbReference type="PANTHER" id="PTHR46797">
    <property type="entry name" value="HTH-TYPE TRANSCRIPTIONAL REGULATOR"/>
    <property type="match status" value="1"/>
</dbReference>
<dbReference type="Pfam" id="PF07883">
    <property type="entry name" value="Cupin_2"/>
    <property type="match status" value="1"/>
</dbReference>
<dbReference type="InterPro" id="IPR014710">
    <property type="entry name" value="RmlC-like_jellyroll"/>
</dbReference>
<name>A0A0B2AC63_9MICO</name>
<dbReference type="InterPro" id="IPR011051">
    <property type="entry name" value="RmlC_Cupin_sf"/>
</dbReference>
<dbReference type="STRING" id="1348253.LK09_03380"/>
<evidence type="ECO:0000313" key="3">
    <source>
        <dbReference type="EMBL" id="KHK99328.1"/>
    </source>
</evidence>
<dbReference type="CDD" id="cd02209">
    <property type="entry name" value="cupin_XRE_C"/>
    <property type="match status" value="1"/>
</dbReference>
<dbReference type="SUPFAM" id="SSF47413">
    <property type="entry name" value="lambda repressor-like DNA-binding domains"/>
    <property type="match status" value="1"/>
</dbReference>
<proteinExistence type="predicted"/>
<dbReference type="AlphaFoldDB" id="A0A0B2AC63"/>
<protein>
    <submittedName>
        <fullName evidence="3">XRE family transcriptional regulator</fullName>
    </submittedName>
</protein>
<keyword evidence="4" id="KW-1185">Reference proteome</keyword>
<accession>A0A0B2AC63</accession>
<dbReference type="InterPro" id="IPR001387">
    <property type="entry name" value="Cro/C1-type_HTH"/>
</dbReference>
<organism evidence="3 4">
    <name type="scientific">Microbacterium mangrovi</name>
    <dbReference type="NCBI Taxonomy" id="1348253"/>
    <lineage>
        <taxon>Bacteria</taxon>
        <taxon>Bacillati</taxon>
        <taxon>Actinomycetota</taxon>
        <taxon>Actinomycetes</taxon>
        <taxon>Micrococcales</taxon>
        <taxon>Microbacteriaceae</taxon>
        <taxon>Microbacterium</taxon>
    </lineage>
</organism>
<reference evidence="3 4" key="1">
    <citation type="submission" date="2014-11" db="EMBL/GenBank/DDBJ databases">
        <title>Genome sequence of Microbacterium mangrovi MUSC 115(T).</title>
        <authorList>
            <person name="Lee L.-H."/>
        </authorList>
    </citation>
    <scope>NUCLEOTIDE SEQUENCE [LARGE SCALE GENOMIC DNA]</scope>
    <source>
        <strain evidence="3 4">MUSC 115</strain>
    </source>
</reference>
<dbReference type="PROSITE" id="PS50943">
    <property type="entry name" value="HTH_CROC1"/>
    <property type="match status" value="1"/>
</dbReference>
<evidence type="ECO:0000313" key="4">
    <source>
        <dbReference type="Proteomes" id="UP000031030"/>
    </source>
</evidence>
<dbReference type="PANTHER" id="PTHR46797:SF1">
    <property type="entry name" value="METHYLPHOSPHONATE SYNTHASE"/>
    <property type="match status" value="1"/>
</dbReference>
<dbReference type="Gene3D" id="2.60.120.10">
    <property type="entry name" value="Jelly Rolls"/>
    <property type="match status" value="1"/>
</dbReference>
<dbReference type="GO" id="GO:0005829">
    <property type="term" value="C:cytosol"/>
    <property type="evidence" value="ECO:0007669"/>
    <property type="project" value="TreeGrafter"/>
</dbReference>
<dbReference type="CDD" id="cd00093">
    <property type="entry name" value="HTH_XRE"/>
    <property type="match status" value="1"/>
</dbReference>
<feature type="domain" description="HTH cro/C1-type" evidence="2">
    <location>
        <begin position="19"/>
        <end position="73"/>
    </location>
</feature>
<dbReference type="InterPro" id="IPR010982">
    <property type="entry name" value="Lambda_DNA-bd_dom_sf"/>
</dbReference>
<evidence type="ECO:0000259" key="2">
    <source>
        <dbReference type="PROSITE" id="PS50943"/>
    </source>
</evidence>
<keyword evidence="1" id="KW-0238">DNA-binding</keyword>
<dbReference type="Pfam" id="PF01381">
    <property type="entry name" value="HTH_3"/>
    <property type="match status" value="1"/>
</dbReference>
<dbReference type="Proteomes" id="UP000031030">
    <property type="component" value="Unassembled WGS sequence"/>
</dbReference>
<dbReference type="SUPFAM" id="SSF51182">
    <property type="entry name" value="RmlC-like cupins"/>
    <property type="match status" value="1"/>
</dbReference>
<dbReference type="GO" id="GO:0003677">
    <property type="term" value="F:DNA binding"/>
    <property type="evidence" value="ECO:0007669"/>
    <property type="project" value="UniProtKB-KW"/>
</dbReference>
<dbReference type="EMBL" id="JTDK01000003">
    <property type="protein sequence ID" value="KHK99328.1"/>
    <property type="molecule type" value="Genomic_DNA"/>
</dbReference>
<gene>
    <name evidence="3" type="ORF">LK09_03380</name>
</gene>
<dbReference type="InterPro" id="IPR050807">
    <property type="entry name" value="TransReg_Diox_bact_type"/>
</dbReference>
<dbReference type="RefSeq" id="WP_039395956.1">
    <property type="nucleotide sequence ID" value="NZ_JTDK01000003.1"/>
</dbReference>
<sequence>MRPITLDPQHRDIRIGSRLRAARQAQHMTIDEVAQITGLTKGFLSRVERDLTSPSVSSLITLCAVLSISVGSLFEAPEVAFVPAGTGPRINFGGEGLEERLVSPRGESRVQVIRSVIEPGGHGGDQLYAVAAEIDVLHVLRGQVMVRFSDRDWPLGPGDTITFPGREPHSWRVEGDEGAELIWVLAPAAWA</sequence>
<dbReference type="GO" id="GO:0003700">
    <property type="term" value="F:DNA-binding transcription factor activity"/>
    <property type="evidence" value="ECO:0007669"/>
    <property type="project" value="TreeGrafter"/>
</dbReference>
<evidence type="ECO:0000256" key="1">
    <source>
        <dbReference type="ARBA" id="ARBA00023125"/>
    </source>
</evidence>
<dbReference type="Gene3D" id="1.10.260.40">
    <property type="entry name" value="lambda repressor-like DNA-binding domains"/>
    <property type="match status" value="1"/>
</dbReference>
<dbReference type="SMART" id="SM00530">
    <property type="entry name" value="HTH_XRE"/>
    <property type="match status" value="1"/>
</dbReference>
<comment type="caution">
    <text evidence="3">The sequence shown here is derived from an EMBL/GenBank/DDBJ whole genome shotgun (WGS) entry which is preliminary data.</text>
</comment>